<sequence>MVASLDSVIRRLWVLKRIVSKGEPTIDLNIPLAPWRKGTITCALALAGFMVGIDQSIIEPALPTIIAQFSSLHDIGAYTSAYLIPQCVLQPLCNRLYSTCSFSSVYLGSTLMFILGSIVCALSQSSPCFICGRALSGVGAVGLSIGGFRMLALMPGEQRQNVSMGAFSLILGSSVVIGPIIGGVITQSHLGWHWLFWINLPAIGIVFLLIIGTAYTGGPDLRGEKYDLKFWEKTKLLDWIGTALFALTLIPLILGLEYGRSYAWSSTQSAVMFALSGLSFALLLVQQRITNEAIFERTVLFNRSVWTTTGIFLCALSSVSVVTLFTPFLLQVVKELDPRSSGFLSFPLAGTLAVSTFIFSVVSTKISYFNPLAIAGAVIFLVSNVLFMTLNSKLSIVQIVSYEILGGFGLGMAWLAEIIFPRAVLDKHQLAISLGYSRMLQQIGAAVTVQISAVAFTSTLTHNLAGLPLTPDELSSLQTGRTLSGNFSAKTKDAILEAYGKSIRIGLAPAVACAGLALLFTLALPWPALNRGTTDSKGRNNSDSGSEALMLSVLGPPTEPSCVRGKYLFVRRPARIQPASRGSFNSR</sequence>
<organism evidence="8 9">
    <name type="scientific">Trichoderma citrinoviride</name>
    <dbReference type="NCBI Taxonomy" id="58853"/>
    <lineage>
        <taxon>Eukaryota</taxon>
        <taxon>Fungi</taxon>
        <taxon>Dikarya</taxon>
        <taxon>Ascomycota</taxon>
        <taxon>Pezizomycotina</taxon>
        <taxon>Sordariomycetes</taxon>
        <taxon>Hypocreomycetidae</taxon>
        <taxon>Hypocreales</taxon>
        <taxon>Hypocreaceae</taxon>
        <taxon>Trichoderma</taxon>
    </lineage>
</organism>
<dbReference type="AlphaFoldDB" id="A0A2T4AYH6"/>
<dbReference type="SUPFAM" id="SSF103473">
    <property type="entry name" value="MFS general substrate transporter"/>
    <property type="match status" value="1"/>
</dbReference>
<dbReference type="InterPro" id="IPR011701">
    <property type="entry name" value="MFS"/>
</dbReference>
<dbReference type="OrthoDB" id="6770063at2759"/>
<feature type="transmembrane region" description="Helical" evidence="6">
    <location>
        <begin position="262"/>
        <end position="285"/>
    </location>
</feature>
<feature type="transmembrane region" description="Helical" evidence="6">
    <location>
        <begin position="105"/>
        <end position="124"/>
    </location>
</feature>
<feature type="transmembrane region" description="Helical" evidence="6">
    <location>
        <begin position="396"/>
        <end position="420"/>
    </location>
</feature>
<dbReference type="RefSeq" id="XP_024745443.1">
    <property type="nucleotide sequence ID" value="XM_024896487.1"/>
</dbReference>
<evidence type="ECO:0000256" key="4">
    <source>
        <dbReference type="ARBA" id="ARBA00023136"/>
    </source>
</evidence>
<evidence type="ECO:0000313" key="9">
    <source>
        <dbReference type="Proteomes" id="UP000241546"/>
    </source>
</evidence>
<dbReference type="InterPro" id="IPR001958">
    <property type="entry name" value="Tet-R_TetA/multi-R_MdtG-like"/>
</dbReference>
<dbReference type="Gene3D" id="1.20.1720.10">
    <property type="entry name" value="Multidrug resistance protein D"/>
    <property type="match status" value="1"/>
</dbReference>
<keyword evidence="3 6" id="KW-1133">Transmembrane helix</keyword>
<feature type="transmembrane region" description="Helical" evidence="6">
    <location>
        <begin position="236"/>
        <end position="256"/>
    </location>
</feature>
<feature type="transmembrane region" description="Helical" evidence="6">
    <location>
        <begin position="305"/>
        <end position="330"/>
    </location>
</feature>
<feature type="domain" description="Major facilitator superfamily (MFS) profile" evidence="7">
    <location>
        <begin position="40"/>
        <end position="529"/>
    </location>
</feature>
<dbReference type="PANTHER" id="PTHR23501">
    <property type="entry name" value="MAJOR FACILITATOR SUPERFAMILY"/>
    <property type="match status" value="1"/>
</dbReference>
<feature type="transmembrane region" description="Helical" evidence="6">
    <location>
        <begin position="191"/>
        <end position="215"/>
    </location>
</feature>
<comment type="subcellular location">
    <subcellularLocation>
        <location evidence="1">Membrane</location>
        <topology evidence="1">Multi-pass membrane protein</topology>
    </subcellularLocation>
</comment>
<evidence type="ECO:0000256" key="5">
    <source>
        <dbReference type="SAM" id="MobiDB-lite"/>
    </source>
</evidence>
<feature type="transmembrane region" description="Helical" evidence="6">
    <location>
        <begin position="164"/>
        <end position="185"/>
    </location>
</feature>
<dbReference type="Proteomes" id="UP000241546">
    <property type="component" value="Unassembled WGS sequence"/>
</dbReference>
<protein>
    <submittedName>
        <fullName evidence="8">MFS general substrate transporter</fullName>
    </submittedName>
</protein>
<dbReference type="GO" id="GO:0005886">
    <property type="term" value="C:plasma membrane"/>
    <property type="evidence" value="ECO:0007669"/>
    <property type="project" value="TreeGrafter"/>
</dbReference>
<evidence type="ECO:0000256" key="6">
    <source>
        <dbReference type="SAM" id="Phobius"/>
    </source>
</evidence>
<feature type="transmembrane region" description="Helical" evidence="6">
    <location>
        <begin position="130"/>
        <end position="152"/>
    </location>
</feature>
<evidence type="ECO:0000256" key="2">
    <source>
        <dbReference type="ARBA" id="ARBA00022692"/>
    </source>
</evidence>
<keyword evidence="2 6" id="KW-0812">Transmembrane</keyword>
<keyword evidence="9" id="KW-1185">Reference proteome</keyword>
<gene>
    <name evidence="8" type="ORF">BBK36DRAFT_1186441</name>
</gene>
<reference evidence="9" key="1">
    <citation type="submission" date="2016-07" db="EMBL/GenBank/DDBJ databases">
        <title>Multiple horizontal gene transfer events from other fungi enriched the ability of initially mycotrophic Trichoderma (Ascomycota) to feed on dead plant biomass.</title>
        <authorList>
            <consortium name="DOE Joint Genome Institute"/>
            <person name="Atanasova L."/>
            <person name="Chenthamara K."/>
            <person name="Zhang J."/>
            <person name="Grujic M."/>
            <person name="Henrissat B."/>
            <person name="Kuo A."/>
            <person name="Aerts A."/>
            <person name="Salamov A."/>
            <person name="Lipzen A."/>
            <person name="Labutti K."/>
            <person name="Barry K."/>
            <person name="Miao Y."/>
            <person name="Rahimi M.J."/>
            <person name="Shen Q."/>
            <person name="Grigoriev I.V."/>
            <person name="Kubicek C.P."/>
            <person name="Druzhinina I.S."/>
        </authorList>
    </citation>
    <scope>NUCLEOTIDE SEQUENCE [LARGE SCALE GENOMIC DNA]</scope>
    <source>
        <strain evidence="9">TUCIM 6016</strain>
    </source>
</reference>
<feature type="region of interest" description="Disordered" evidence="5">
    <location>
        <begin position="531"/>
        <end position="552"/>
    </location>
</feature>
<dbReference type="Pfam" id="PF07690">
    <property type="entry name" value="MFS_1"/>
    <property type="match status" value="1"/>
</dbReference>
<keyword evidence="4 6" id="KW-0472">Membrane</keyword>
<evidence type="ECO:0000259" key="7">
    <source>
        <dbReference type="PROSITE" id="PS50850"/>
    </source>
</evidence>
<dbReference type="InterPro" id="IPR036259">
    <property type="entry name" value="MFS_trans_sf"/>
</dbReference>
<dbReference type="InterPro" id="IPR020846">
    <property type="entry name" value="MFS_dom"/>
</dbReference>
<dbReference type="PANTHER" id="PTHR23501:SF198">
    <property type="entry name" value="AZOLE RESISTANCE PROTEIN 1-RELATED"/>
    <property type="match status" value="1"/>
</dbReference>
<feature type="transmembrane region" description="Helical" evidence="6">
    <location>
        <begin position="369"/>
        <end position="390"/>
    </location>
</feature>
<dbReference type="PROSITE" id="PS50850">
    <property type="entry name" value="MFS"/>
    <property type="match status" value="1"/>
</dbReference>
<dbReference type="GO" id="GO:0022857">
    <property type="term" value="F:transmembrane transporter activity"/>
    <property type="evidence" value="ECO:0007669"/>
    <property type="project" value="InterPro"/>
</dbReference>
<name>A0A2T4AYH6_9HYPO</name>
<evidence type="ECO:0000256" key="3">
    <source>
        <dbReference type="ARBA" id="ARBA00022989"/>
    </source>
</evidence>
<proteinExistence type="predicted"/>
<accession>A0A2T4AYH6</accession>
<dbReference type="EMBL" id="KZ680225">
    <property type="protein sequence ID" value="PTB62123.1"/>
    <property type="molecule type" value="Genomic_DNA"/>
</dbReference>
<evidence type="ECO:0000313" key="8">
    <source>
        <dbReference type="EMBL" id="PTB62123.1"/>
    </source>
</evidence>
<feature type="transmembrane region" description="Helical" evidence="6">
    <location>
        <begin position="505"/>
        <end position="526"/>
    </location>
</feature>
<feature type="transmembrane region" description="Helical" evidence="6">
    <location>
        <begin position="342"/>
        <end position="362"/>
    </location>
</feature>
<evidence type="ECO:0000256" key="1">
    <source>
        <dbReference type="ARBA" id="ARBA00004141"/>
    </source>
</evidence>
<dbReference type="GeneID" id="36604605"/>
<dbReference type="PRINTS" id="PR01035">
    <property type="entry name" value="TCRTETA"/>
</dbReference>
<dbReference type="Gene3D" id="1.20.1250.20">
    <property type="entry name" value="MFS general substrate transporter like domains"/>
    <property type="match status" value="1"/>
</dbReference>